<dbReference type="Proteomes" id="UP000191905">
    <property type="component" value="Unassembled WGS sequence"/>
</dbReference>
<evidence type="ECO:0000256" key="1">
    <source>
        <dbReference type="SAM" id="SignalP"/>
    </source>
</evidence>
<dbReference type="InterPro" id="IPR009780">
    <property type="entry name" value="DUF1344"/>
</dbReference>
<name>A0A1V8RNB0_9HYPH</name>
<dbReference type="AlphaFoldDB" id="A0A1V8RNB0"/>
<gene>
    <name evidence="2" type="ORF">BFN67_21005</name>
</gene>
<protein>
    <recommendedName>
        <fullName evidence="4">DUF1344 domain-containing protein</fullName>
    </recommendedName>
</protein>
<comment type="caution">
    <text evidence="2">The sequence shown here is derived from an EMBL/GenBank/DDBJ whole genome shotgun (WGS) entry which is preliminary data.</text>
</comment>
<evidence type="ECO:0000313" key="3">
    <source>
        <dbReference type="Proteomes" id="UP000191905"/>
    </source>
</evidence>
<dbReference type="EMBL" id="MDET01000025">
    <property type="protein sequence ID" value="OQM74646.1"/>
    <property type="molecule type" value="Genomic_DNA"/>
</dbReference>
<accession>A0A1V8RNB0</accession>
<dbReference type="STRING" id="1873176.BFN67_21005"/>
<proteinExistence type="predicted"/>
<feature type="chain" id="PRO_5013116731" description="DUF1344 domain-containing protein" evidence="1">
    <location>
        <begin position="21"/>
        <end position="82"/>
    </location>
</feature>
<keyword evidence="3" id="KW-1185">Reference proteome</keyword>
<dbReference type="RefSeq" id="WP_080920583.1">
    <property type="nucleotide sequence ID" value="NZ_MDET01000025.1"/>
</dbReference>
<keyword evidence="1" id="KW-0732">Signal</keyword>
<organism evidence="2 3">
    <name type="scientific">Manganibacter manganicus</name>
    <dbReference type="NCBI Taxonomy" id="1873176"/>
    <lineage>
        <taxon>Bacteria</taxon>
        <taxon>Pseudomonadati</taxon>
        <taxon>Pseudomonadota</taxon>
        <taxon>Alphaproteobacteria</taxon>
        <taxon>Hyphomicrobiales</taxon>
        <taxon>Phyllobacteriaceae</taxon>
        <taxon>Manganibacter</taxon>
    </lineage>
</organism>
<reference evidence="2 3" key="1">
    <citation type="journal article" date="2016" name="Int. J. Syst. Evol. Microbiol.">
        <title>Pseudaminobacter manganicus sp. nov., isolated from sludge of a manganese mine.</title>
        <authorList>
            <person name="Li J."/>
            <person name="Huang J."/>
            <person name="Liao S."/>
            <person name="Wang G."/>
        </authorList>
    </citation>
    <scope>NUCLEOTIDE SEQUENCE [LARGE SCALE GENOMIC DNA]</scope>
    <source>
        <strain evidence="2 3">JH-7</strain>
    </source>
</reference>
<dbReference type="OrthoDB" id="8084514at2"/>
<sequence length="82" mass="8447">MKKFVVVAIILAASSTGAFAKQITGMVSAIDKSHDSVTLSDGKTFTLPEGIEAESLKVGEKVKVVYSSKAGKLHATSVGAAH</sequence>
<evidence type="ECO:0008006" key="4">
    <source>
        <dbReference type="Google" id="ProtNLM"/>
    </source>
</evidence>
<dbReference type="Pfam" id="PF07076">
    <property type="entry name" value="DUF1344"/>
    <property type="match status" value="1"/>
</dbReference>
<feature type="signal peptide" evidence="1">
    <location>
        <begin position="1"/>
        <end position="20"/>
    </location>
</feature>
<evidence type="ECO:0000313" key="2">
    <source>
        <dbReference type="EMBL" id="OQM74646.1"/>
    </source>
</evidence>